<dbReference type="NCBIfam" id="NF033218">
    <property type="entry name" value="anchor_AmaP"/>
    <property type="match status" value="1"/>
</dbReference>
<accession>A0A4Q7UU85</accession>
<evidence type="ECO:0000256" key="2">
    <source>
        <dbReference type="SAM" id="Phobius"/>
    </source>
</evidence>
<dbReference type="RefSeq" id="WP_165438303.1">
    <property type="nucleotide sequence ID" value="NZ_SHKL01000001.1"/>
</dbReference>
<dbReference type="AlphaFoldDB" id="A0A4Q7UU85"/>
<name>A0A4Q7UU85_PSEST</name>
<sequence>MSATTGSTAADAPTENLPPRSGPAPRKAGKTAQRAVARSAGGSRWGLTLLGLVLLAAGVLTILLILGVFGQNRPERPILDPMVLGVLNSQLLIARIVAIVVGVLLVVFGLIWTVRALRPESKPDLVIDGGPGTDIRVSSSAAANAVADGASALPGVGRARARMVGSSTAPAVRATVWVTDEADVAEICRRLDSEVLTEVRDSLGLRALPVAVRLELESSGKTSRVS</sequence>
<keyword evidence="4" id="KW-1185">Reference proteome</keyword>
<protein>
    <submittedName>
        <fullName evidence="3">Uncharacterized protein</fullName>
    </submittedName>
</protein>
<feature type="transmembrane region" description="Helical" evidence="2">
    <location>
        <begin position="90"/>
        <end position="112"/>
    </location>
</feature>
<gene>
    <name evidence="3" type="ORF">EV383_2160</name>
</gene>
<keyword evidence="2" id="KW-0812">Transmembrane</keyword>
<evidence type="ECO:0000313" key="4">
    <source>
        <dbReference type="Proteomes" id="UP000291591"/>
    </source>
</evidence>
<keyword evidence="2" id="KW-1133">Transmembrane helix</keyword>
<comment type="caution">
    <text evidence="3">The sequence shown here is derived from an EMBL/GenBank/DDBJ whole genome shotgun (WGS) entry which is preliminary data.</text>
</comment>
<proteinExistence type="predicted"/>
<feature type="region of interest" description="Disordered" evidence="1">
    <location>
        <begin position="1"/>
        <end position="32"/>
    </location>
</feature>
<keyword evidence="2" id="KW-0472">Membrane</keyword>
<evidence type="ECO:0000256" key="1">
    <source>
        <dbReference type="SAM" id="MobiDB-lite"/>
    </source>
</evidence>
<feature type="transmembrane region" description="Helical" evidence="2">
    <location>
        <begin position="47"/>
        <end position="70"/>
    </location>
</feature>
<organism evidence="3 4">
    <name type="scientific">Pseudonocardia sediminis</name>
    <dbReference type="NCBI Taxonomy" id="1397368"/>
    <lineage>
        <taxon>Bacteria</taxon>
        <taxon>Bacillati</taxon>
        <taxon>Actinomycetota</taxon>
        <taxon>Actinomycetes</taxon>
        <taxon>Pseudonocardiales</taxon>
        <taxon>Pseudonocardiaceae</taxon>
        <taxon>Pseudonocardia</taxon>
    </lineage>
</organism>
<evidence type="ECO:0000313" key="3">
    <source>
        <dbReference type="EMBL" id="RZT85296.1"/>
    </source>
</evidence>
<reference evidence="3 4" key="1">
    <citation type="submission" date="2019-02" db="EMBL/GenBank/DDBJ databases">
        <title>Sequencing the genomes of 1000 actinobacteria strains.</title>
        <authorList>
            <person name="Klenk H.-P."/>
        </authorList>
    </citation>
    <scope>NUCLEOTIDE SEQUENCE [LARGE SCALE GENOMIC DNA]</scope>
    <source>
        <strain evidence="3 4">DSM 45779</strain>
    </source>
</reference>
<dbReference type="Proteomes" id="UP000291591">
    <property type="component" value="Unassembled WGS sequence"/>
</dbReference>
<dbReference type="EMBL" id="SHKL01000001">
    <property type="protein sequence ID" value="RZT85296.1"/>
    <property type="molecule type" value="Genomic_DNA"/>
</dbReference>